<dbReference type="InterPro" id="IPR044260">
    <property type="entry name" value="SKIP8-like"/>
</dbReference>
<name>A0A8J5BY28_ZINOF</name>
<comment type="caution">
    <text evidence="1">The sequence shown here is derived from an EMBL/GenBank/DDBJ whole genome shotgun (WGS) entry which is preliminary data.</text>
</comment>
<keyword evidence="2" id="KW-1185">Reference proteome</keyword>
<sequence>MIPTSTDFVPLWSPLEPLFFAASVPFGPYDRTPEGSSGGVRGLSSAKRETLAVGIATTIAVTEISCAANDDGAWKALYHKHFIVGIVMCYTTGTMLFFRVGHALIFNWDRGGVQEIDLQLRDVRAFLDNAAWVTMDSYVGLGRGSFHVTNIFEFHHGRWLQHHSPMMLN</sequence>
<dbReference type="Proteomes" id="UP000734854">
    <property type="component" value="Unassembled WGS sequence"/>
</dbReference>
<protein>
    <submittedName>
        <fullName evidence="1">Uncharacterized protein</fullName>
    </submittedName>
</protein>
<dbReference type="PANTHER" id="PTHR47124:SF1">
    <property type="entry name" value="F-BOX PROTEIN SKIP8"/>
    <property type="match status" value="1"/>
</dbReference>
<evidence type="ECO:0000313" key="1">
    <source>
        <dbReference type="EMBL" id="KAG6469473.1"/>
    </source>
</evidence>
<evidence type="ECO:0000313" key="2">
    <source>
        <dbReference type="Proteomes" id="UP000734854"/>
    </source>
</evidence>
<proteinExistence type="predicted"/>
<reference evidence="1 2" key="1">
    <citation type="submission" date="2020-08" db="EMBL/GenBank/DDBJ databases">
        <title>Plant Genome Project.</title>
        <authorList>
            <person name="Zhang R.-G."/>
        </authorList>
    </citation>
    <scope>NUCLEOTIDE SEQUENCE [LARGE SCALE GENOMIC DNA]</scope>
    <source>
        <tissue evidence="1">Rhizome</tissue>
    </source>
</reference>
<accession>A0A8J5BY28</accession>
<gene>
    <name evidence="1" type="ORF">ZIOFF_074190</name>
</gene>
<dbReference type="AlphaFoldDB" id="A0A8J5BY28"/>
<organism evidence="1 2">
    <name type="scientific">Zingiber officinale</name>
    <name type="common">Ginger</name>
    <name type="synonym">Amomum zingiber</name>
    <dbReference type="NCBI Taxonomy" id="94328"/>
    <lineage>
        <taxon>Eukaryota</taxon>
        <taxon>Viridiplantae</taxon>
        <taxon>Streptophyta</taxon>
        <taxon>Embryophyta</taxon>
        <taxon>Tracheophyta</taxon>
        <taxon>Spermatophyta</taxon>
        <taxon>Magnoliopsida</taxon>
        <taxon>Liliopsida</taxon>
        <taxon>Zingiberales</taxon>
        <taxon>Zingiberaceae</taxon>
        <taxon>Zingiber</taxon>
    </lineage>
</organism>
<dbReference type="EMBL" id="JACMSC010000022">
    <property type="protein sequence ID" value="KAG6469473.1"/>
    <property type="molecule type" value="Genomic_DNA"/>
</dbReference>
<dbReference type="PANTHER" id="PTHR47124">
    <property type="entry name" value="F-BOX PROTEIN SKIP8"/>
    <property type="match status" value="1"/>
</dbReference>